<evidence type="ECO:0000313" key="2">
    <source>
        <dbReference type="Proteomes" id="UP000001357"/>
    </source>
</evidence>
<name>A9UTG0_MONBE</name>
<accession>A9UTG0</accession>
<organism evidence="1 2">
    <name type="scientific">Monosiga brevicollis</name>
    <name type="common">Choanoflagellate</name>
    <dbReference type="NCBI Taxonomy" id="81824"/>
    <lineage>
        <taxon>Eukaryota</taxon>
        <taxon>Choanoflagellata</taxon>
        <taxon>Craspedida</taxon>
        <taxon>Salpingoecidae</taxon>
        <taxon>Monosiga</taxon>
    </lineage>
</organism>
<protein>
    <submittedName>
        <fullName evidence="1">Uncharacterized protein</fullName>
    </submittedName>
</protein>
<sequence>MESLERKRVAKQLIKQMGLLPILSMLRVHGDTHVASLAKVRQACCRQICSALGVPPPKQDLAASLAIRIDDDESAAECLARQIDDAIFDAVGHRRTGLRYRAAATRLASELRRRAQLCEK</sequence>
<proteinExistence type="predicted"/>
<feature type="non-terminal residue" evidence="1">
    <location>
        <position position="120"/>
    </location>
</feature>
<dbReference type="GeneID" id="5889212"/>
<dbReference type="Proteomes" id="UP000001357">
    <property type="component" value="Unassembled WGS sequence"/>
</dbReference>
<keyword evidence="2" id="KW-1185">Reference proteome</keyword>
<reference evidence="1 2" key="1">
    <citation type="journal article" date="2008" name="Nature">
        <title>The genome of the choanoflagellate Monosiga brevicollis and the origin of metazoans.</title>
        <authorList>
            <consortium name="JGI Sequencing"/>
            <person name="King N."/>
            <person name="Westbrook M.J."/>
            <person name="Young S.L."/>
            <person name="Kuo A."/>
            <person name="Abedin M."/>
            <person name="Chapman J."/>
            <person name="Fairclough S."/>
            <person name="Hellsten U."/>
            <person name="Isogai Y."/>
            <person name="Letunic I."/>
            <person name="Marr M."/>
            <person name="Pincus D."/>
            <person name="Putnam N."/>
            <person name="Rokas A."/>
            <person name="Wright K.J."/>
            <person name="Zuzow R."/>
            <person name="Dirks W."/>
            <person name="Good M."/>
            <person name="Goodstein D."/>
            <person name="Lemons D."/>
            <person name="Li W."/>
            <person name="Lyons J.B."/>
            <person name="Morris A."/>
            <person name="Nichols S."/>
            <person name="Richter D.J."/>
            <person name="Salamov A."/>
            <person name="Bork P."/>
            <person name="Lim W.A."/>
            <person name="Manning G."/>
            <person name="Miller W.T."/>
            <person name="McGinnis W."/>
            <person name="Shapiro H."/>
            <person name="Tjian R."/>
            <person name="Grigoriev I.V."/>
            <person name="Rokhsar D."/>
        </authorList>
    </citation>
    <scope>NUCLEOTIDE SEQUENCE [LARGE SCALE GENOMIC DNA]</scope>
    <source>
        <strain evidence="2">MX1 / ATCC 50154</strain>
    </source>
</reference>
<dbReference type="AlphaFoldDB" id="A9UTG0"/>
<evidence type="ECO:0000313" key="1">
    <source>
        <dbReference type="EMBL" id="EDQ91241.1"/>
    </source>
</evidence>
<gene>
    <name evidence="1" type="ORF">MONBRDRAFT_6308</name>
</gene>
<dbReference type="KEGG" id="mbr:MONBRDRAFT_6308"/>
<dbReference type="EMBL" id="CH991545">
    <property type="protein sequence ID" value="EDQ91241.1"/>
    <property type="molecule type" value="Genomic_DNA"/>
</dbReference>
<dbReference type="InParanoid" id="A9UTG0"/>
<dbReference type="RefSeq" id="XP_001743663.1">
    <property type="nucleotide sequence ID" value="XM_001743611.1"/>
</dbReference>